<sequence length="113" mass="13037">MLLWVKSALTPQEIRDRLMSSDSEFQRRLVEYLEGVHNGEFLSSSVDEVKERLDYMHVDDEHPTAVETMAVPPPTCVSDNSCNTKSECGKCLSWKEQFVNTVNELLFRCNTHR</sequence>
<proteinExistence type="predicted"/>
<accession>A0ACB7ZZS2</accession>
<keyword evidence="2" id="KW-1185">Reference proteome</keyword>
<gene>
    <name evidence="1" type="ORF">BJ138DRAFT_973719</name>
</gene>
<reference evidence="1" key="1">
    <citation type="journal article" date="2021" name="New Phytol.">
        <title>Evolutionary innovations through gain and loss of genes in the ectomycorrhizal Boletales.</title>
        <authorList>
            <person name="Wu G."/>
            <person name="Miyauchi S."/>
            <person name="Morin E."/>
            <person name="Kuo A."/>
            <person name="Drula E."/>
            <person name="Varga T."/>
            <person name="Kohler A."/>
            <person name="Feng B."/>
            <person name="Cao Y."/>
            <person name="Lipzen A."/>
            <person name="Daum C."/>
            <person name="Hundley H."/>
            <person name="Pangilinan J."/>
            <person name="Johnson J."/>
            <person name="Barry K."/>
            <person name="LaButti K."/>
            <person name="Ng V."/>
            <person name="Ahrendt S."/>
            <person name="Min B."/>
            <person name="Choi I.G."/>
            <person name="Park H."/>
            <person name="Plett J.M."/>
            <person name="Magnuson J."/>
            <person name="Spatafora J.W."/>
            <person name="Nagy L.G."/>
            <person name="Henrissat B."/>
            <person name="Grigoriev I.V."/>
            <person name="Yang Z.L."/>
            <person name="Xu J."/>
            <person name="Martin F.M."/>
        </authorList>
    </citation>
    <scope>NUCLEOTIDE SEQUENCE</scope>
    <source>
        <strain evidence="1">ATCC 28755</strain>
    </source>
</reference>
<protein>
    <submittedName>
        <fullName evidence="1">Uncharacterized protein</fullName>
    </submittedName>
</protein>
<evidence type="ECO:0000313" key="2">
    <source>
        <dbReference type="Proteomes" id="UP000790377"/>
    </source>
</evidence>
<dbReference type="Proteomes" id="UP000790377">
    <property type="component" value="Unassembled WGS sequence"/>
</dbReference>
<dbReference type="EMBL" id="MU268111">
    <property type="protein sequence ID" value="KAH7905863.1"/>
    <property type="molecule type" value="Genomic_DNA"/>
</dbReference>
<name>A0ACB7ZZS2_9AGAM</name>
<comment type="caution">
    <text evidence="1">The sequence shown here is derived from an EMBL/GenBank/DDBJ whole genome shotgun (WGS) entry which is preliminary data.</text>
</comment>
<organism evidence="1 2">
    <name type="scientific">Hygrophoropsis aurantiaca</name>
    <dbReference type="NCBI Taxonomy" id="72124"/>
    <lineage>
        <taxon>Eukaryota</taxon>
        <taxon>Fungi</taxon>
        <taxon>Dikarya</taxon>
        <taxon>Basidiomycota</taxon>
        <taxon>Agaricomycotina</taxon>
        <taxon>Agaricomycetes</taxon>
        <taxon>Agaricomycetidae</taxon>
        <taxon>Boletales</taxon>
        <taxon>Coniophorineae</taxon>
        <taxon>Hygrophoropsidaceae</taxon>
        <taxon>Hygrophoropsis</taxon>
    </lineage>
</organism>
<feature type="non-terminal residue" evidence="1">
    <location>
        <position position="113"/>
    </location>
</feature>
<evidence type="ECO:0000313" key="1">
    <source>
        <dbReference type="EMBL" id="KAH7905863.1"/>
    </source>
</evidence>